<dbReference type="AlphaFoldDB" id="A0A0F9C664"/>
<evidence type="ECO:0000313" key="1">
    <source>
        <dbReference type="EMBL" id="KKL21782.1"/>
    </source>
</evidence>
<sequence length="59" mass="6876">MRVFTEKRGSLPTHDVRVVCEFTLEELAEALGFIDQNEMMETCFTPLNAITKTWKLRLD</sequence>
<reference evidence="1" key="1">
    <citation type="journal article" date="2015" name="Nature">
        <title>Complex archaea that bridge the gap between prokaryotes and eukaryotes.</title>
        <authorList>
            <person name="Spang A."/>
            <person name="Saw J.H."/>
            <person name="Jorgensen S.L."/>
            <person name="Zaremba-Niedzwiedzka K."/>
            <person name="Martijn J."/>
            <person name="Lind A.E."/>
            <person name="van Eijk R."/>
            <person name="Schleper C."/>
            <person name="Guy L."/>
            <person name="Ettema T.J."/>
        </authorList>
    </citation>
    <scope>NUCLEOTIDE SEQUENCE</scope>
</reference>
<dbReference type="EMBL" id="LAZR01037601">
    <property type="protein sequence ID" value="KKL21782.1"/>
    <property type="molecule type" value="Genomic_DNA"/>
</dbReference>
<protein>
    <submittedName>
        <fullName evidence="1">Uncharacterized protein</fullName>
    </submittedName>
</protein>
<accession>A0A0F9C664</accession>
<gene>
    <name evidence="1" type="ORF">LCGC14_2441980</name>
</gene>
<name>A0A0F9C664_9ZZZZ</name>
<proteinExistence type="predicted"/>
<comment type="caution">
    <text evidence="1">The sequence shown here is derived from an EMBL/GenBank/DDBJ whole genome shotgun (WGS) entry which is preliminary data.</text>
</comment>
<organism evidence="1">
    <name type="scientific">marine sediment metagenome</name>
    <dbReference type="NCBI Taxonomy" id="412755"/>
    <lineage>
        <taxon>unclassified sequences</taxon>
        <taxon>metagenomes</taxon>
        <taxon>ecological metagenomes</taxon>
    </lineage>
</organism>